<feature type="transmembrane region" description="Helical" evidence="8">
    <location>
        <begin position="149"/>
        <end position="173"/>
    </location>
</feature>
<dbReference type="PANTHER" id="PTHR24243">
    <property type="entry name" value="G-PROTEIN COUPLED RECEPTOR"/>
    <property type="match status" value="1"/>
</dbReference>
<evidence type="ECO:0000256" key="7">
    <source>
        <dbReference type="ARBA" id="ARBA00023224"/>
    </source>
</evidence>
<feature type="domain" description="G-protein coupled receptors family 1 profile" evidence="9">
    <location>
        <begin position="43"/>
        <end position="168"/>
    </location>
</feature>
<evidence type="ECO:0000256" key="5">
    <source>
        <dbReference type="ARBA" id="ARBA00023136"/>
    </source>
</evidence>
<dbReference type="SUPFAM" id="SSF81321">
    <property type="entry name" value="Family A G protein-coupled receptor-like"/>
    <property type="match status" value="1"/>
</dbReference>
<comment type="caution">
    <text evidence="10">The sequence shown here is derived from an EMBL/GenBank/DDBJ whole genome shotgun (WGS) entry which is preliminary data.</text>
</comment>
<feature type="transmembrane region" description="Helical" evidence="8">
    <location>
        <begin position="31"/>
        <end position="51"/>
    </location>
</feature>
<evidence type="ECO:0000256" key="8">
    <source>
        <dbReference type="SAM" id="Phobius"/>
    </source>
</evidence>
<dbReference type="Gene3D" id="1.20.1070.10">
    <property type="entry name" value="Rhodopsin 7-helix transmembrane proteins"/>
    <property type="match status" value="1"/>
</dbReference>
<dbReference type="EMBL" id="MTYJ01000122">
    <property type="protein sequence ID" value="OQV13527.1"/>
    <property type="molecule type" value="Genomic_DNA"/>
</dbReference>
<accession>A0A1W0WEC3</accession>
<keyword evidence="6" id="KW-0675">Receptor</keyword>
<keyword evidence="2 8" id="KW-0812">Transmembrane</keyword>
<evidence type="ECO:0000256" key="2">
    <source>
        <dbReference type="ARBA" id="ARBA00022692"/>
    </source>
</evidence>
<feature type="transmembrane region" description="Helical" evidence="8">
    <location>
        <begin position="208"/>
        <end position="229"/>
    </location>
</feature>
<dbReference type="GO" id="GO:0005886">
    <property type="term" value="C:plasma membrane"/>
    <property type="evidence" value="ECO:0007669"/>
    <property type="project" value="TreeGrafter"/>
</dbReference>
<evidence type="ECO:0000313" key="10">
    <source>
        <dbReference type="EMBL" id="OQV13527.1"/>
    </source>
</evidence>
<keyword evidence="4" id="KW-0297">G-protein coupled receptor</keyword>
<keyword evidence="7" id="KW-0807">Transducer</keyword>
<sequence length="390" mass="44018">MNNDSITSCNWPVEPATNDTLPGPDYYVKAVLFPIILAVNTVGNVLILVVLGTDRSKTSVHVYRISVAWFDLSVVWLELFNYLQLVLPDQFSGGTNLRNSINFYGAQTFWQNTSMQVSNWTLIVFGLERLYATIRPLQFRTARSIRRAIYLELVVVVLAVLYSLEYLISWYYALQHSPDLELQDLAAEAQYLTPGLLRWYNVQNEADVAIQIGNWIAIFTIDCCLLIVLHRHLKTRKTLFHAPGRAPAASRGSQGSGSALRLVIACSALYVFTMALPITCNILIIAKEPPHCSYYITTKTLDLLSGLGTMSLLVNYSAGIFLYCLTWKRFRERIKSWVRLWFPTVARRERRSSSEMTVMENISRSSVMDGTMDTVPPVLPAIVTSGQSPK</sequence>
<dbReference type="AlphaFoldDB" id="A0A1W0WEC3"/>
<keyword evidence="3 8" id="KW-1133">Transmembrane helix</keyword>
<feature type="transmembrane region" description="Helical" evidence="8">
    <location>
        <begin position="306"/>
        <end position="325"/>
    </location>
</feature>
<reference evidence="11" key="1">
    <citation type="submission" date="2017-01" db="EMBL/GenBank/DDBJ databases">
        <title>Comparative genomics of anhydrobiosis in the tardigrade Hypsibius dujardini.</title>
        <authorList>
            <person name="Yoshida Y."/>
            <person name="Koutsovoulos G."/>
            <person name="Laetsch D."/>
            <person name="Stevens L."/>
            <person name="Kumar S."/>
            <person name="Horikawa D."/>
            <person name="Ishino K."/>
            <person name="Komine S."/>
            <person name="Tomita M."/>
            <person name="Blaxter M."/>
            <person name="Arakawa K."/>
        </authorList>
    </citation>
    <scope>NUCLEOTIDE SEQUENCE [LARGE SCALE GENOMIC DNA]</scope>
    <source>
        <strain evidence="11">Z151</strain>
    </source>
</reference>
<comment type="subcellular location">
    <subcellularLocation>
        <location evidence="1">Membrane</location>
        <topology evidence="1">Multi-pass membrane protein</topology>
    </subcellularLocation>
</comment>
<feature type="transmembrane region" description="Helical" evidence="8">
    <location>
        <begin position="259"/>
        <end position="286"/>
    </location>
</feature>
<dbReference type="PANTHER" id="PTHR24243:SF230">
    <property type="entry name" value="G-PROTEIN COUPLED RECEPTORS FAMILY 1 PROFILE DOMAIN-CONTAINING PROTEIN"/>
    <property type="match status" value="1"/>
</dbReference>
<evidence type="ECO:0000256" key="1">
    <source>
        <dbReference type="ARBA" id="ARBA00004141"/>
    </source>
</evidence>
<evidence type="ECO:0000256" key="6">
    <source>
        <dbReference type="ARBA" id="ARBA00023170"/>
    </source>
</evidence>
<dbReference type="Proteomes" id="UP000192578">
    <property type="component" value="Unassembled WGS sequence"/>
</dbReference>
<keyword evidence="11" id="KW-1185">Reference proteome</keyword>
<name>A0A1W0WEC3_HYPEX</name>
<dbReference type="PROSITE" id="PS50262">
    <property type="entry name" value="G_PROTEIN_RECEP_F1_2"/>
    <property type="match status" value="1"/>
</dbReference>
<dbReference type="OrthoDB" id="9990906at2759"/>
<dbReference type="GO" id="GO:0004930">
    <property type="term" value="F:G protein-coupled receptor activity"/>
    <property type="evidence" value="ECO:0007669"/>
    <property type="project" value="UniProtKB-KW"/>
</dbReference>
<evidence type="ECO:0000256" key="4">
    <source>
        <dbReference type="ARBA" id="ARBA00023040"/>
    </source>
</evidence>
<proteinExistence type="predicted"/>
<evidence type="ECO:0000256" key="3">
    <source>
        <dbReference type="ARBA" id="ARBA00022989"/>
    </source>
</evidence>
<gene>
    <name evidence="10" type="ORF">BV898_12273</name>
</gene>
<keyword evidence="5 8" id="KW-0472">Membrane</keyword>
<organism evidence="10 11">
    <name type="scientific">Hypsibius exemplaris</name>
    <name type="common">Freshwater tardigrade</name>
    <dbReference type="NCBI Taxonomy" id="2072580"/>
    <lineage>
        <taxon>Eukaryota</taxon>
        <taxon>Metazoa</taxon>
        <taxon>Ecdysozoa</taxon>
        <taxon>Tardigrada</taxon>
        <taxon>Eutardigrada</taxon>
        <taxon>Parachela</taxon>
        <taxon>Hypsibioidea</taxon>
        <taxon>Hypsibiidae</taxon>
        <taxon>Hypsibius</taxon>
    </lineage>
</organism>
<dbReference type="InterPro" id="IPR017452">
    <property type="entry name" value="GPCR_Rhodpsn_7TM"/>
</dbReference>
<evidence type="ECO:0000259" key="9">
    <source>
        <dbReference type="PROSITE" id="PS50262"/>
    </source>
</evidence>
<evidence type="ECO:0000313" key="11">
    <source>
        <dbReference type="Proteomes" id="UP000192578"/>
    </source>
</evidence>
<protein>
    <recommendedName>
        <fullName evidence="9">G-protein coupled receptors family 1 profile domain-containing protein</fullName>
    </recommendedName>
</protein>